<dbReference type="Proteomes" id="UP000640725">
    <property type="component" value="Unassembled WGS sequence"/>
</dbReference>
<feature type="domain" description="CHAT" evidence="1">
    <location>
        <begin position="180"/>
        <end position="339"/>
    </location>
</feature>
<proteinExistence type="predicted"/>
<dbReference type="RefSeq" id="WP_193871980.1">
    <property type="nucleotide sequence ID" value="NZ_JADEWU010000116.1"/>
</dbReference>
<accession>A0ABR9UJM5</accession>
<evidence type="ECO:0000259" key="1">
    <source>
        <dbReference type="Pfam" id="PF12770"/>
    </source>
</evidence>
<evidence type="ECO:0000313" key="2">
    <source>
        <dbReference type="EMBL" id="MBE9146673.1"/>
    </source>
</evidence>
<dbReference type="Pfam" id="PF12770">
    <property type="entry name" value="CHAT"/>
    <property type="match status" value="1"/>
</dbReference>
<keyword evidence="3" id="KW-1185">Reference proteome</keyword>
<comment type="caution">
    <text evidence="2">The sequence shown here is derived from an EMBL/GenBank/DDBJ whole genome shotgun (WGS) entry which is preliminary data.</text>
</comment>
<gene>
    <name evidence="2" type="ORF">IQ236_26110</name>
</gene>
<dbReference type="InterPro" id="IPR024983">
    <property type="entry name" value="CHAT_dom"/>
</dbReference>
<sequence>MLVKIVFYGDFETGFLVVVDILKDERLIQGICGKLPPAPEILDIFKTWQCLYQKFQNYRFVRLEKKETQTNFSSHEIDESAKHLEKELNKWLKSESFIIVRDTLFSNFNKSSEIRIIIQSDNIHIKQIPWYLWDIFTYYSNAEIAFAPLQYQIISGNQTYNNKKHKVSILAILGSVDHINTEKERQFLETFTPDAEVTFLVEHTRQTINQSLFEKQWDILFFAGHSESDQDKNTGTIYINPTDKIAISKLKYALQKAIETGLKLAIFNSCDGLGLANELSQLNIPQIIVMREPVPDQVAQEFLNYFLTAYSGGKSLYLSLREAREKLQSLEHIYPCASWLPVLFQNPAVNPPSWNDLLG</sequence>
<protein>
    <submittedName>
        <fullName evidence="2">CHAT domain-containing protein</fullName>
    </submittedName>
</protein>
<reference evidence="2 3" key="1">
    <citation type="submission" date="2020-10" db="EMBL/GenBank/DDBJ databases">
        <authorList>
            <person name="Castelo-Branco R."/>
            <person name="Eusebio N."/>
            <person name="Adriana R."/>
            <person name="Vieira A."/>
            <person name="Brugerolle De Fraissinette N."/>
            <person name="Rezende De Castro R."/>
            <person name="Schneider M.P."/>
            <person name="Vasconcelos V."/>
            <person name="Leao P.N."/>
        </authorList>
    </citation>
    <scope>NUCLEOTIDE SEQUENCE [LARGE SCALE GENOMIC DNA]</scope>
    <source>
        <strain evidence="2 3">LEGE 06226</strain>
    </source>
</reference>
<dbReference type="EMBL" id="JADEWU010000116">
    <property type="protein sequence ID" value="MBE9146673.1"/>
    <property type="molecule type" value="Genomic_DNA"/>
</dbReference>
<organism evidence="2 3">
    <name type="scientific">Planktothrix mougeotii LEGE 06226</name>
    <dbReference type="NCBI Taxonomy" id="1828728"/>
    <lineage>
        <taxon>Bacteria</taxon>
        <taxon>Bacillati</taxon>
        <taxon>Cyanobacteriota</taxon>
        <taxon>Cyanophyceae</taxon>
        <taxon>Oscillatoriophycideae</taxon>
        <taxon>Oscillatoriales</taxon>
        <taxon>Microcoleaceae</taxon>
        <taxon>Planktothrix</taxon>
    </lineage>
</organism>
<name>A0ABR9UJM5_9CYAN</name>
<evidence type="ECO:0000313" key="3">
    <source>
        <dbReference type="Proteomes" id="UP000640725"/>
    </source>
</evidence>